<organism evidence="1 2">
    <name type="scientific">Aureobasidium pullulans EXF-150</name>
    <dbReference type="NCBI Taxonomy" id="1043002"/>
    <lineage>
        <taxon>Eukaryota</taxon>
        <taxon>Fungi</taxon>
        <taxon>Dikarya</taxon>
        <taxon>Ascomycota</taxon>
        <taxon>Pezizomycotina</taxon>
        <taxon>Dothideomycetes</taxon>
        <taxon>Dothideomycetidae</taxon>
        <taxon>Dothideales</taxon>
        <taxon>Saccotheciaceae</taxon>
        <taxon>Aureobasidium</taxon>
    </lineage>
</organism>
<reference evidence="1 2" key="1">
    <citation type="journal article" date="2014" name="BMC Genomics">
        <title>Genome sequencing of four Aureobasidium pullulans varieties: biotechnological potential, stress tolerance, and description of new species.</title>
        <authorList>
            <person name="Gostin Ar C."/>
            <person name="Ohm R.A."/>
            <person name="Kogej T."/>
            <person name="Sonjak S."/>
            <person name="Turk M."/>
            <person name="Zajc J."/>
            <person name="Zalar P."/>
            <person name="Grube M."/>
            <person name="Sun H."/>
            <person name="Han J."/>
            <person name="Sharma A."/>
            <person name="Chiniquy J."/>
            <person name="Ngan C.Y."/>
            <person name="Lipzen A."/>
            <person name="Barry K."/>
            <person name="Grigoriev I.V."/>
            <person name="Gunde-Cimerman N."/>
        </authorList>
    </citation>
    <scope>NUCLEOTIDE SEQUENCE [LARGE SCALE GENOMIC DNA]</scope>
    <source>
        <strain evidence="1 2">EXF-150</strain>
    </source>
</reference>
<dbReference type="EMBL" id="KL584975">
    <property type="protein sequence ID" value="KEQ88769.1"/>
    <property type="molecule type" value="Genomic_DNA"/>
</dbReference>
<gene>
    <name evidence="1" type="ORF">M438DRAFT_342314</name>
</gene>
<dbReference type="Proteomes" id="UP000030706">
    <property type="component" value="Unassembled WGS sequence"/>
</dbReference>
<proteinExistence type="predicted"/>
<dbReference type="HOGENOM" id="CLU_2757372_0_0_1"/>
<evidence type="ECO:0000313" key="2">
    <source>
        <dbReference type="Proteomes" id="UP000030706"/>
    </source>
</evidence>
<evidence type="ECO:0000313" key="1">
    <source>
        <dbReference type="EMBL" id="KEQ88769.1"/>
    </source>
</evidence>
<keyword evidence="2" id="KW-1185">Reference proteome</keyword>
<dbReference type="AlphaFoldDB" id="A0A074XYQ3"/>
<protein>
    <submittedName>
        <fullName evidence="1">Uncharacterized protein</fullName>
    </submittedName>
</protein>
<accession>A0A074XYQ3</accession>
<dbReference type="RefSeq" id="XP_029764956.1">
    <property type="nucleotide sequence ID" value="XM_029904726.1"/>
</dbReference>
<name>A0A074XYQ3_AURPU</name>
<dbReference type="GeneID" id="40747032"/>
<sequence length="70" mass="7893">MLATRVTARKWWNQGEHCSNRSVLLALRPECWRYGVLGVDIKKGKRATPPHVSLVRSTPVPFPAAARARQ</sequence>